<keyword evidence="2" id="KW-1185">Reference proteome</keyword>
<proteinExistence type="predicted"/>
<dbReference type="EMBL" id="CAJNAS010000020">
    <property type="protein sequence ID" value="CAE6944292.1"/>
    <property type="molecule type" value="Genomic_DNA"/>
</dbReference>
<dbReference type="AlphaFoldDB" id="A0A9N8N2N0"/>
<evidence type="ECO:0000313" key="2">
    <source>
        <dbReference type="Proteomes" id="UP000675121"/>
    </source>
</evidence>
<comment type="caution">
    <text evidence="1">The sequence shown here is derived from an EMBL/GenBank/DDBJ whole genome shotgun (WGS) entry which is preliminary data.</text>
</comment>
<sequence>MVCLALLSTLCPPAIVAYERTGICLNKVIEHYARG</sequence>
<evidence type="ECO:0000313" key="1">
    <source>
        <dbReference type="EMBL" id="CAE6944292.1"/>
    </source>
</evidence>
<accession>A0A9N8N2N0</accession>
<organism evidence="1 2">
    <name type="scientific">Paraburkholderia domus</name>
    <dbReference type="NCBI Taxonomy" id="2793075"/>
    <lineage>
        <taxon>Bacteria</taxon>
        <taxon>Pseudomonadati</taxon>
        <taxon>Pseudomonadota</taxon>
        <taxon>Betaproteobacteria</taxon>
        <taxon>Burkholderiales</taxon>
        <taxon>Burkholderiaceae</taxon>
        <taxon>Paraburkholderia</taxon>
    </lineage>
</organism>
<protein>
    <submittedName>
        <fullName evidence="1">Uncharacterized protein</fullName>
    </submittedName>
</protein>
<dbReference type="Proteomes" id="UP000675121">
    <property type="component" value="Unassembled WGS sequence"/>
</dbReference>
<reference evidence="1" key="1">
    <citation type="submission" date="2021-02" db="EMBL/GenBank/DDBJ databases">
        <authorList>
            <person name="Vanwijnsberghe S."/>
        </authorList>
    </citation>
    <scope>NUCLEOTIDE SEQUENCE</scope>
    <source>
        <strain evidence="1">R-70211</strain>
    </source>
</reference>
<gene>
    <name evidence="1" type="ORF">R70211_05874</name>
</gene>
<name>A0A9N8N2N0_9BURK</name>